<keyword evidence="4" id="KW-1185">Reference proteome</keyword>
<name>A0AA38W481_9PEZI</name>
<dbReference type="AlphaFoldDB" id="A0AA38W481"/>
<accession>A0AA38W481</accession>
<evidence type="ECO:0000256" key="2">
    <source>
        <dbReference type="SAM" id="MobiDB-lite"/>
    </source>
</evidence>
<feature type="coiled-coil region" evidence="1">
    <location>
        <begin position="37"/>
        <end position="71"/>
    </location>
</feature>
<comment type="caution">
    <text evidence="3">The sequence shown here is derived from an EMBL/GenBank/DDBJ whole genome shotgun (WGS) entry which is preliminary data.</text>
</comment>
<evidence type="ECO:0000313" key="3">
    <source>
        <dbReference type="EMBL" id="KAJ9165380.1"/>
    </source>
</evidence>
<dbReference type="EMBL" id="JANBVN010000004">
    <property type="protein sequence ID" value="KAJ9165380.1"/>
    <property type="molecule type" value="Genomic_DNA"/>
</dbReference>
<protein>
    <submittedName>
        <fullName evidence="3">Uncharacterized protein</fullName>
    </submittedName>
</protein>
<reference evidence="3" key="1">
    <citation type="submission" date="2022-07" db="EMBL/GenBank/DDBJ databases">
        <title>Fungi with potential for degradation of polypropylene.</title>
        <authorList>
            <person name="Gostincar C."/>
        </authorList>
    </citation>
    <scope>NUCLEOTIDE SEQUENCE</scope>
    <source>
        <strain evidence="3">EXF-13287</strain>
    </source>
</reference>
<evidence type="ECO:0000256" key="1">
    <source>
        <dbReference type="SAM" id="Coils"/>
    </source>
</evidence>
<organism evidence="3 4">
    <name type="scientific">Coniochaeta hoffmannii</name>
    <dbReference type="NCBI Taxonomy" id="91930"/>
    <lineage>
        <taxon>Eukaryota</taxon>
        <taxon>Fungi</taxon>
        <taxon>Dikarya</taxon>
        <taxon>Ascomycota</taxon>
        <taxon>Pezizomycotina</taxon>
        <taxon>Sordariomycetes</taxon>
        <taxon>Sordariomycetidae</taxon>
        <taxon>Coniochaetales</taxon>
        <taxon>Coniochaetaceae</taxon>
        <taxon>Coniochaeta</taxon>
    </lineage>
</organism>
<evidence type="ECO:0000313" key="4">
    <source>
        <dbReference type="Proteomes" id="UP001174691"/>
    </source>
</evidence>
<feature type="region of interest" description="Disordered" evidence="2">
    <location>
        <begin position="122"/>
        <end position="152"/>
    </location>
</feature>
<sequence>MNPQTNRCAVNITEELLDTNDRLLETNDKLLGPNAELLRANTKLVEANAELAEANSELRDANADLKRKASAMNAVVTPAMSSVAENLLAETLRARHRTNVSQRIRDRYDVYKILARDRAREAAAASAGGPSNARRGGGGARGGRGRPRGDVHARRKEIIDEAESDLARDKQTLCGNYDAMRWVREHPDAWKTWDYESRGRVAGARMDGLKSLSKEEVIQLAKTDPRHRETYYEALTAEAERQMDLDAETTGLVISYAPTSGQGRG</sequence>
<proteinExistence type="predicted"/>
<gene>
    <name evidence="3" type="ORF">NKR19_g421</name>
</gene>
<feature type="compositionally biased region" description="Low complexity" evidence="2">
    <location>
        <begin position="122"/>
        <end position="134"/>
    </location>
</feature>
<keyword evidence="1" id="KW-0175">Coiled coil</keyword>
<dbReference type="Proteomes" id="UP001174691">
    <property type="component" value="Unassembled WGS sequence"/>
</dbReference>